<dbReference type="GO" id="GO:0046872">
    <property type="term" value="F:metal ion binding"/>
    <property type="evidence" value="ECO:0007669"/>
    <property type="project" value="UniProtKB-KW"/>
</dbReference>
<reference evidence="8 9" key="1">
    <citation type="submission" date="2015-03" db="EMBL/GenBank/DDBJ databases">
        <authorList>
            <person name="Murphy D."/>
        </authorList>
    </citation>
    <scope>NUCLEOTIDE SEQUENCE [LARGE SCALE GENOMIC DNA]</scope>
    <source>
        <strain evidence="8 9">D16</strain>
    </source>
</reference>
<dbReference type="Pfam" id="PF01799">
    <property type="entry name" value="Fer2_2"/>
    <property type="match status" value="1"/>
</dbReference>
<evidence type="ECO:0000256" key="1">
    <source>
        <dbReference type="ARBA" id="ARBA00022714"/>
    </source>
</evidence>
<dbReference type="InterPro" id="IPR001041">
    <property type="entry name" value="2Fe-2S_ferredoxin-type"/>
</dbReference>
<dbReference type="PROSITE" id="PS00197">
    <property type="entry name" value="2FE2S_FER_1"/>
    <property type="match status" value="1"/>
</dbReference>
<dbReference type="SUPFAM" id="SSF47741">
    <property type="entry name" value="CO dehydrogenase ISP C-domain like"/>
    <property type="match status" value="1"/>
</dbReference>
<dbReference type="CDD" id="cd00207">
    <property type="entry name" value="fer2"/>
    <property type="match status" value="1"/>
</dbReference>
<protein>
    <submittedName>
        <fullName evidence="8">2Fe-2S iron-sulfur cluster binding domain-containing protein</fullName>
    </submittedName>
</protein>
<dbReference type="SUPFAM" id="SSF54292">
    <property type="entry name" value="2Fe-2S ferredoxin-like"/>
    <property type="match status" value="1"/>
</dbReference>
<dbReference type="PROSITE" id="PS51085">
    <property type="entry name" value="2FE2S_FER_2"/>
    <property type="match status" value="1"/>
</dbReference>
<gene>
    <name evidence="8" type="ORF">BN970_05001</name>
</gene>
<keyword evidence="1" id="KW-0001">2Fe-2S</keyword>
<keyword evidence="5" id="KW-0411">Iron-sulfur</keyword>
<keyword evidence="4" id="KW-0408">Iron</keyword>
<evidence type="ECO:0000259" key="7">
    <source>
        <dbReference type="PROSITE" id="PS51085"/>
    </source>
</evidence>
<dbReference type="InterPro" id="IPR036884">
    <property type="entry name" value="2Fe-2S-bd_dom_sf"/>
</dbReference>
<dbReference type="Gene3D" id="3.10.20.30">
    <property type="match status" value="1"/>
</dbReference>
<evidence type="ECO:0000256" key="4">
    <source>
        <dbReference type="ARBA" id="ARBA00023004"/>
    </source>
</evidence>
<dbReference type="InterPro" id="IPR036010">
    <property type="entry name" value="2Fe-2S_ferredoxin-like_sf"/>
</dbReference>
<dbReference type="Proteomes" id="UP000182227">
    <property type="component" value="Unassembled WGS sequence"/>
</dbReference>
<dbReference type="RefSeq" id="WP_019346442.1">
    <property type="nucleotide sequence ID" value="NZ_AGSZ01000392.1"/>
</dbReference>
<dbReference type="InterPro" id="IPR052914">
    <property type="entry name" value="Aldehyde_Oxdr_Iron-Sulfur"/>
</dbReference>
<dbReference type="InterPro" id="IPR012675">
    <property type="entry name" value="Beta-grasp_dom_sf"/>
</dbReference>
<evidence type="ECO:0000313" key="9">
    <source>
        <dbReference type="Proteomes" id="UP000182227"/>
    </source>
</evidence>
<sequence length="193" mass="20481">MNNREIDAAGTEPPVADGYALRLRINGTTQRITVDVRASLLDLLRERLHLTGTKKGCDHGLCGACTVSVDGERVLSCLTLAASVDGSDVLTIEGIADGDNLHPLQQAFLACDGFQCGYCTPGQISSAHAMLAEHRRGDLSMATFDGTRNDVLTGCSQLTKAEIRERMAGNICRCGAYANIVEAIESAARSEPA</sequence>
<dbReference type="GO" id="GO:0016903">
    <property type="term" value="F:oxidoreductase activity, acting on the aldehyde or oxo group of donors"/>
    <property type="evidence" value="ECO:0007669"/>
    <property type="project" value="TreeGrafter"/>
</dbReference>
<keyword evidence="3" id="KW-0560">Oxidoreductase</keyword>
<dbReference type="GO" id="GO:0051537">
    <property type="term" value="F:2 iron, 2 sulfur cluster binding"/>
    <property type="evidence" value="ECO:0007669"/>
    <property type="project" value="UniProtKB-KW"/>
</dbReference>
<dbReference type="Gene3D" id="1.10.150.120">
    <property type="entry name" value="[2Fe-2S]-binding domain"/>
    <property type="match status" value="1"/>
</dbReference>
<dbReference type="InterPro" id="IPR006058">
    <property type="entry name" value="2Fe2S_fd_BS"/>
</dbReference>
<evidence type="ECO:0000256" key="2">
    <source>
        <dbReference type="ARBA" id="ARBA00022723"/>
    </source>
</evidence>
<keyword evidence="2" id="KW-0479">Metal-binding</keyword>
<name>A0A0U1DRI8_9MYCO</name>
<comment type="pathway">
    <text evidence="6">Alkaloid degradation; nicotine degradation.</text>
</comment>
<evidence type="ECO:0000313" key="8">
    <source>
        <dbReference type="EMBL" id="CQD21419.1"/>
    </source>
</evidence>
<evidence type="ECO:0000256" key="3">
    <source>
        <dbReference type="ARBA" id="ARBA00023002"/>
    </source>
</evidence>
<proteinExistence type="predicted"/>
<evidence type="ECO:0000256" key="5">
    <source>
        <dbReference type="ARBA" id="ARBA00023014"/>
    </source>
</evidence>
<dbReference type="GeneID" id="44295059"/>
<dbReference type="PANTHER" id="PTHR45331">
    <property type="entry name" value="OXIDOREDUCTASE, IRON-SULPHUR BINDING SUBUNIT-RELATED-RELATED"/>
    <property type="match status" value="1"/>
</dbReference>
<dbReference type="Pfam" id="PF00111">
    <property type="entry name" value="Fer2"/>
    <property type="match status" value="1"/>
</dbReference>
<feature type="domain" description="2Fe-2S ferredoxin-type" evidence="7">
    <location>
        <begin position="19"/>
        <end position="95"/>
    </location>
</feature>
<evidence type="ECO:0000256" key="6">
    <source>
        <dbReference type="ARBA" id="ARBA00060707"/>
    </source>
</evidence>
<accession>A0A0U1DRI8</accession>
<dbReference type="InterPro" id="IPR002888">
    <property type="entry name" value="2Fe-2S-bd"/>
</dbReference>
<organism evidence="8 9">
    <name type="scientific">Mycolicibacterium conceptionense</name>
    <dbReference type="NCBI Taxonomy" id="451644"/>
    <lineage>
        <taxon>Bacteria</taxon>
        <taxon>Bacillati</taxon>
        <taxon>Actinomycetota</taxon>
        <taxon>Actinomycetes</taxon>
        <taxon>Mycobacteriales</taxon>
        <taxon>Mycobacteriaceae</taxon>
        <taxon>Mycolicibacterium</taxon>
    </lineage>
</organism>
<dbReference type="AlphaFoldDB" id="A0A0U1DRI8"/>
<dbReference type="EMBL" id="CTEF01000004">
    <property type="protein sequence ID" value="CQD21419.1"/>
    <property type="molecule type" value="Genomic_DNA"/>
</dbReference>
<dbReference type="PANTHER" id="PTHR45331:SF2">
    <property type="entry name" value="OXIDOREDUCTASE WITH IRON-SULFUR SUBUNIT"/>
    <property type="match status" value="1"/>
</dbReference>
<dbReference type="FunFam" id="3.10.20.30:FF:000020">
    <property type="entry name" value="Xanthine dehydrogenase iron-sulfur subunit"/>
    <property type="match status" value="1"/>
</dbReference>